<sequence>MANVWVKPGRPPKHKNARRFEVNCDMQDLRMLDEQLTKYPKISRSEFVVRAIKSLAANQYFDNEHNQKIINHLKKAVIKLTKFKEKLKETEQELEEIKEENSNNKNNVDVLKRYIKLKEYATSTEYEEFIQENKETLKELNILSAEDKNIINKEIEQKQEEENQKDEWQKIRERNYVTSAITQLQELKEKEKTKGLTEPELISKKLQLDTIKQYGTTEEIQQFC</sequence>
<dbReference type="AlphaFoldDB" id="A0A8J7S676"/>
<feature type="coiled-coil region" evidence="1">
    <location>
        <begin position="73"/>
        <end position="171"/>
    </location>
</feature>
<dbReference type="EMBL" id="JAGGMV010000007">
    <property type="protein sequence ID" value="MBP2202158.1"/>
    <property type="molecule type" value="Genomic_DNA"/>
</dbReference>
<evidence type="ECO:0000256" key="1">
    <source>
        <dbReference type="SAM" id="Coils"/>
    </source>
</evidence>
<protein>
    <submittedName>
        <fullName evidence="2">tRNA nucleotidyltransferase/poly(A) polymerase</fullName>
    </submittedName>
</protein>
<reference evidence="2" key="1">
    <citation type="submission" date="2021-03" db="EMBL/GenBank/DDBJ databases">
        <title>Genomic Encyclopedia of Type Strains, Phase IV (KMG-V): Genome sequencing to study the core and pangenomes of soil and plant-associated prokaryotes.</title>
        <authorList>
            <person name="Whitman W."/>
        </authorList>
    </citation>
    <scope>NUCLEOTIDE SEQUENCE</scope>
    <source>
        <strain evidence="2">C4</strain>
    </source>
</reference>
<accession>A0A8J7S676</accession>
<gene>
    <name evidence="2" type="ORF">J3E07_001599</name>
</gene>
<keyword evidence="1" id="KW-0175">Coiled coil</keyword>
<name>A0A8J7S676_METVO</name>
<proteinExistence type="predicted"/>
<dbReference type="Proteomes" id="UP000740329">
    <property type="component" value="Unassembled WGS sequence"/>
</dbReference>
<evidence type="ECO:0000313" key="2">
    <source>
        <dbReference type="EMBL" id="MBP2202158.1"/>
    </source>
</evidence>
<comment type="caution">
    <text evidence="2">The sequence shown here is derived from an EMBL/GenBank/DDBJ whole genome shotgun (WGS) entry which is preliminary data.</text>
</comment>
<dbReference type="RefSeq" id="WP_209591676.1">
    <property type="nucleotide sequence ID" value="NZ_JAGGMV010000007.1"/>
</dbReference>
<organism evidence="2 3">
    <name type="scientific">Methanococcus voltae</name>
    <dbReference type="NCBI Taxonomy" id="2188"/>
    <lineage>
        <taxon>Archaea</taxon>
        <taxon>Methanobacteriati</taxon>
        <taxon>Methanobacteriota</taxon>
        <taxon>Methanomada group</taxon>
        <taxon>Methanococci</taxon>
        <taxon>Methanococcales</taxon>
        <taxon>Methanococcaceae</taxon>
        <taxon>Methanococcus</taxon>
    </lineage>
</organism>
<evidence type="ECO:0000313" key="3">
    <source>
        <dbReference type="Proteomes" id="UP000740329"/>
    </source>
</evidence>